<comment type="caution">
    <text evidence="8">The sequence shown here is derived from an EMBL/GenBank/DDBJ whole genome shotgun (WGS) entry which is preliminary data.</text>
</comment>
<dbReference type="PANTHER" id="PTHR38007:SF1">
    <property type="entry name" value="CRISPR SYSTEM CMS PROTEIN CSM5"/>
    <property type="match status" value="1"/>
</dbReference>
<keyword evidence="4" id="KW-0694">RNA-binding</keyword>
<keyword evidence="9" id="KW-1185">Reference proteome</keyword>
<accession>A0A286U1Y3</accession>
<gene>
    <name evidence="8" type="ORF">SCALIN_C28_0364</name>
</gene>
<dbReference type="Proteomes" id="UP000218542">
    <property type="component" value="Unassembled WGS sequence"/>
</dbReference>
<sequence length="422" mass="49497">MNFLENKVVNIKTITPIHIKGKDIDYGQGFVRRNNETAFAIDSNRLVEYLFQKTNDLSLVTKYVNQIEEYTNKGKLNKFDNEKFLFDTGIYHTKNKKENEKELIEFGVFKSLVNATRGNMFIKNGPGQPIIPGSSIKGVIRTAVMYHMAKEFLKHKESNIVKSFLDNISSKISDFIQKTKNMSPRQKDIEKSRFSQQLSLFIFQNGKTRMDTKSDFLRCVKVKDTKRLANMNMHKVVLVSLKGLNNITNKKPTHDKLQLADKFTIKMKLDKKEQPIDFEIETFTGETNFLITIDRVLLKEFKRKKYNIPFSDIKGIFNLVRQFSQDLWMFEKNFFDNCLNDQLNISDVQDFYRNNNYEHKFRIGWGTGLMGMTIDMLLDDISQKKLRNHMFVDKKDCPAPKSRRLIYKNNQVTKPLGWMKFS</sequence>
<proteinExistence type="inferred from homology"/>
<dbReference type="GO" id="GO:0003723">
    <property type="term" value="F:RNA binding"/>
    <property type="evidence" value="ECO:0007669"/>
    <property type="project" value="UniProtKB-KW"/>
</dbReference>
<evidence type="ECO:0000256" key="5">
    <source>
        <dbReference type="ARBA" id="ARBA00023118"/>
    </source>
</evidence>
<dbReference type="Pfam" id="PF03787">
    <property type="entry name" value="RAMPs"/>
    <property type="match status" value="1"/>
</dbReference>
<evidence type="ECO:0000256" key="1">
    <source>
        <dbReference type="ARBA" id="ARBA00003088"/>
    </source>
</evidence>
<comment type="function">
    <text evidence="1">This subunit might be involved in maturation of a crRNA intermediate to its mature form.</text>
</comment>
<evidence type="ECO:0000313" key="9">
    <source>
        <dbReference type="Proteomes" id="UP000218542"/>
    </source>
</evidence>
<evidence type="ECO:0000256" key="4">
    <source>
        <dbReference type="ARBA" id="ARBA00022884"/>
    </source>
</evidence>
<protein>
    <recommendedName>
        <fullName evidence="3">CRISPR system Cms protein Csm5</fullName>
    </recommendedName>
    <alternativeName>
        <fullName evidence="6">CRISPR type III A-associated protein Csm5</fullName>
    </alternativeName>
</protein>
<dbReference type="AlphaFoldDB" id="A0A286U1Y3"/>
<dbReference type="EMBL" id="BAOS01000028">
    <property type="protein sequence ID" value="GAX62160.1"/>
    <property type="molecule type" value="Genomic_DNA"/>
</dbReference>
<evidence type="ECO:0000259" key="7">
    <source>
        <dbReference type="Pfam" id="PF03787"/>
    </source>
</evidence>
<dbReference type="RefSeq" id="WP_096895529.1">
    <property type="nucleotide sequence ID" value="NZ_BAOS01000028.1"/>
</dbReference>
<dbReference type="GO" id="GO:0051607">
    <property type="term" value="P:defense response to virus"/>
    <property type="evidence" value="ECO:0007669"/>
    <property type="project" value="UniProtKB-KW"/>
</dbReference>
<dbReference type="InterPro" id="IPR010173">
    <property type="entry name" value="CRISPR-assoc_Csm5"/>
</dbReference>
<dbReference type="InterPro" id="IPR005537">
    <property type="entry name" value="RAMP_III_fam"/>
</dbReference>
<keyword evidence="5" id="KW-0051">Antiviral defense</keyword>
<comment type="similarity">
    <text evidence="2">Belongs to the CRISPR-associated Csm5 family.</text>
</comment>
<organism evidence="8 9">
    <name type="scientific">Candidatus Scalindua japonica</name>
    <dbReference type="NCBI Taxonomy" id="1284222"/>
    <lineage>
        <taxon>Bacteria</taxon>
        <taxon>Pseudomonadati</taxon>
        <taxon>Planctomycetota</taxon>
        <taxon>Candidatus Brocadiia</taxon>
        <taxon>Candidatus Brocadiales</taxon>
        <taxon>Candidatus Scalinduaceae</taxon>
        <taxon>Candidatus Scalindua</taxon>
    </lineage>
</organism>
<reference evidence="9" key="1">
    <citation type="journal article" date="2017" name="Environ. Microbiol. Rep.">
        <title>Genetic Diversity of Marine Anaerobic Ammonium-Oxidizing Bacteria as Revealed by Genomic and Proteomic Analyses of 'Candidatus Scalindua japonica'.</title>
        <authorList>
            <person name="Oshiki M."/>
            <person name="Mizuto K."/>
            <person name="Kimura Z."/>
            <person name="Kindaichi T."/>
            <person name="Satoh H."/>
            <person name="Okabe S."/>
        </authorList>
    </citation>
    <scope>NUCLEOTIDE SEQUENCE [LARGE SCALE GENOMIC DNA]</scope>
    <source>
        <strain evidence="9">husup-a2</strain>
    </source>
</reference>
<feature type="domain" description="CRISPR type III-associated protein" evidence="7">
    <location>
        <begin position="11"/>
        <end position="305"/>
    </location>
</feature>
<dbReference type="NCBIfam" id="TIGR01899">
    <property type="entry name" value="cas_TM1807_csm5"/>
    <property type="match status" value="1"/>
</dbReference>
<evidence type="ECO:0000256" key="3">
    <source>
        <dbReference type="ARBA" id="ARBA00016113"/>
    </source>
</evidence>
<dbReference type="PANTHER" id="PTHR38007">
    <property type="entry name" value="CRISPR SYSTEM CMS PROTEIN CSM5"/>
    <property type="match status" value="1"/>
</dbReference>
<name>A0A286U1Y3_9BACT</name>
<evidence type="ECO:0000256" key="6">
    <source>
        <dbReference type="ARBA" id="ARBA00031720"/>
    </source>
</evidence>
<dbReference type="OrthoDB" id="24360at2"/>
<evidence type="ECO:0000313" key="8">
    <source>
        <dbReference type="EMBL" id="GAX62160.1"/>
    </source>
</evidence>
<evidence type="ECO:0000256" key="2">
    <source>
        <dbReference type="ARBA" id="ARBA00006680"/>
    </source>
</evidence>